<dbReference type="AlphaFoldDB" id="X0XD16"/>
<reference evidence="1" key="1">
    <citation type="journal article" date="2014" name="Front. Microbiol.">
        <title>High frequency of phylogenetically diverse reductive dehalogenase-homologous genes in deep subseafloor sedimentary metagenomes.</title>
        <authorList>
            <person name="Kawai M."/>
            <person name="Futagami T."/>
            <person name="Toyoda A."/>
            <person name="Takaki Y."/>
            <person name="Nishi S."/>
            <person name="Hori S."/>
            <person name="Arai W."/>
            <person name="Tsubouchi T."/>
            <person name="Morono Y."/>
            <person name="Uchiyama I."/>
            <person name="Ito T."/>
            <person name="Fujiyama A."/>
            <person name="Inagaki F."/>
            <person name="Takami H."/>
        </authorList>
    </citation>
    <scope>NUCLEOTIDE SEQUENCE</scope>
    <source>
        <strain evidence="1">Expedition CK06-06</strain>
    </source>
</reference>
<protein>
    <submittedName>
        <fullName evidence="1">Uncharacterized protein</fullName>
    </submittedName>
</protein>
<organism evidence="1">
    <name type="scientific">marine sediment metagenome</name>
    <dbReference type="NCBI Taxonomy" id="412755"/>
    <lineage>
        <taxon>unclassified sequences</taxon>
        <taxon>metagenomes</taxon>
        <taxon>ecological metagenomes</taxon>
    </lineage>
</organism>
<proteinExistence type="predicted"/>
<name>X0XD16_9ZZZZ</name>
<gene>
    <name evidence="1" type="ORF">S01H1_69641</name>
</gene>
<accession>X0XD16</accession>
<dbReference type="EMBL" id="BARS01046249">
    <property type="protein sequence ID" value="GAG40965.1"/>
    <property type="molecule type" value="Genomic_DNA"/>
</dbReference>
<sequence>MLAPGEWLTPQGLIGDPALIYGPSKAGLKQPRGGMNIEYRIPLKEVGTDKECRIKK</sequence>
<evidence type="ECO:0000313" key="1">
    <source>
        <dbReference type="EMBL" id="GAG40965.1"/>
    </source>
</evidence>
<comment type="caution">
    <text evidence="1">The sequence shown here is derived from an EMBL/GenBank/DDBJ whole genome shotgun (WGS) entry which is preliminary data.</text>
</comment>